<evidence type="ECO:0000256" key="4">
    <source>
        <dbReference type="ARBA" id="ARBA00023053"/>
    </source>
</evidence>
<reference evidence="9" key="1">
    <citation type="journal article" date="2019" name="Int. J. Syst. Evol. Microbiol.">
        <title>The Global Catalogue of Microorganisms (GCM) 10K type strain sequencing project: providing services to taxonomists for standard genome sequencing and annotation.</title>
        <authorList>
            <consortium name="The Broad Institute Genomics Platform"/>
            <consortium name="The Broad Institute Genome Sequencing Center for Infectious Disease"/>
            <person name="Wu L."/>
            <person name="Ma J."/>
        </authorList>
    </citation>
    <scope>NUCLEOTIDE SEQUENCE [LARGE SCALE GENOMIC DNA]</scope>
    <source>
        <strain evidence="9">CECT 7226</strain>
    </source>
</reference>
<evidence type="ECO:0000256" key="2">
    <source>
        <dbReference type="ARBA" id="ARBA00022448"/>
    </source>
</evidence>
<evidence type="ECO:0000256" key="1">
    <source>
        <dbReference type="ARBA" id="ARBA00004651"/>
    </source>
</evidence>
<dbReference type="PANTHER" id="PTHR42985">
    <property type="entry name" value="SODIUM-COUPLED MONOCARBOXYLATE TRANSPORTER"/>
    <property type="match status" value="1"/>
</dbReference>
<evidence type="ECO:0000256" key="5">
    <source>
        <dbReference type="ARBA" id="ARBA00023065"/>
    </source>
</evidence>
<evidence type="ECO:0000256" key="6">
    <source>
        <dbReference type="ARBA" id="ARBA00023201"/>
    </source>
</evidence>
<evidence type="ECO:0000256" key="3">
    <source>
        <dbReference type="ARBA" id="ARBA00022475"/>
    </source>
</evidence>
<comment type="subcellular location">
    <subcellularLocation>
        <location evidence="1">Cell membrane</location>
        <topology evidence="1">Multi-pass membrane protein</topology>
    </subcellularLocation>
</comment>
<sequence>MLIIGSIAIFVLLLMQINSGDTVSPEHLNIINLDFDFGVDTTLWAGVVAVSFLHLSVYGTNQLIIQRTLATKNVEMAQKSMLLCGYGAFFIYLFCRDGRLTQCLLPRSKF</sequence>
<keyword evidence="5" id="KW-0406">Ion transport</keyword>
<dbReference type="InterPro" id="IPR051163">
    <property type="entry name" value="Sodium:Solute_Symporter_SSF"/>
</dbReference>
<dbReference type="Gene3D" id="1.20.1730.10">
    <property type="entry name" value="Sodium/glucose cotransporter"/>
    <property type="match status" value="1"/>
</dbReference>
<feature type="transmembrane region" description="Helical" evidence="7">
    <location>
        <begin position="43"/>
        <end position="64"/>
    </location>
</feature>
<dbReference type="Proteomes" id="UP001223712">
    <property type="component" value="Unassembled WGS sequence"/>
</dbReference>
<dbReference type="InterPro" id="IPR038377">
    <property type="entry name" value="Na/Glc_symporter_sf"/>
</dbReference>
<accession>A0ABT8CH39</accession>
<keyword evidence="7" id="KW-0472">Membrane</keyword>
<keyword evidence="6" id="KW-0739">Sodium transport</keyword>
<proteinExistence type="predicted"/>
<evidence type="ECO:0000313" key="9">
    <source>
        <dbReference type="Proteomes" id="UP001223712"/>
    </source>
</evidence>
<dbReference type="PANTHER" id="PTHR42985:SF47">
    <property type="entry name" value="INTEGRAL MEMBRANE TRANSPORT PROTEIN"/>
    <property type="match status" value="1"/>
</dbReference>
<keyword evidence="9" id="KW-1185">Reference proteome</keyword>
<keyword evidence="4" id="KW-0915">Sodium</keyword>
<comment type="caution">
    <text evidence="8">The sequence shown here is derived from an EMBL/GenBank/DDBJ whole genome shotgun (WGS) entry which is preliminary data.</text>
</comment>
<name>A0ABT8CH39_9VIBR</name>
<keyword evidence="7" id="KW-1133">Transmembrane helix</keyword>
<keyword evidence="2" id="KW-0813">Transport</keyword>
<organism evidence="8 9">
    <name type="scientific">Vibrio artabrorum</name>
    <dbReference type="NCBI Taxonomy" id="446374"/>
    <lineage>
        <taxon>Bacteria</taxon>
        <taxon>Pseudomonadati</taxon>
        <taxon>Pseudomonadota</taxon>
        <taxon>Gammaproteobacteria</taxon>
        <taxon>Vibrionales</taxon>
        <taxon>Vibrionaceae</taxon>
        <taxon>Vibrio</taxon>
    </lineage>
</organism>
<keyword evidence="7" id="KW-0812">Transmembrane</keyword>
<keyword evidence="3" id="KW-1003">Cell membrane</keyword>
<gene>
    <name evidence="8" type="ORF">QWY96_01245</name>
</gene>
<evidence type="ECO:0000313" key="8">
    <source>
        <dbReference type="EMBL" id="MDN3699884.1"/>
    </source>
</evidence>
<dbReference type="EMBL" id="JAUFQY010000001">
    <property type="protein sequence ID" value="MDN3699884.1"/>
    <property type="molecule type" value="Genomic_DNA"/>
</dbReference>
<evidence type="ECO:0000256" key="7">
    <source>
        <dbReference type="SAM" id="Phobius"/>
    </source>
</evidence>
<dbReference type="RefSeq" id="WP_290334649.1">
    <property type="nucleotide sequence ID" value="NZ_JAUFQY010000001.1"/>
</dbReference>
<protein>
    <submittedName>
        <fullName evidence="8">Uncharacterized protein</fullName>
    </submittedName>
</protein>